<keyword evidence="2 5" id="KW-0489">Methyltransferase</keyword>
<evidence type="ECO:0000256" key="4">
    <source>
        <dbReference type="ARBA" id="ARBA00022691"/>
    </source>
</evidence>
<dbReference type="AlphaFoldDB" id="A0A317TBU8"/>
<accession>A0A317TBU8</accession>
<keyword evidence="3 5" id="KW-0808">Transferase</keyword>
<dbReference type="InterPro" id="IPR036074">
    <property type="entry name" value="CbiD_sf"/>
</dbReference>
<dbReference type="Pfam" id="PF01888">
    <property type="entry name" value="CbiD"/>
    <property type="match status" value="1"/>
</dbReference>
<dbReference type="UniPathway" id="UPA00148">
    <property type="reaction ID" value="UER00227"/>
</dbReference>
<comment type="caution">
    <text evidence="6">The sequence shown here is derived from an EMBL/GenBank/DDBJ whole genome shotgun (WGS) entry which is preliminary data.</text>
</comment>
<dbReference type="PIRSF" id="PIRSF026782">
    <property type="entry name" value="CbiD"/>
    <property type="match status" value="1"/>
</dbReference>
<dbReference type="GO" id="GO:0032259">
    <property type="term" value="P:methylation"/>
    <property type="evidence" value="ECO:0007669"/>
    <property type="project" value="UniProtKB-KW"/>
</dbReference>
<comment type="function">
    <text evidence="5">Catalyzes the methylation of C-1 in cobalt-precorrin-5B to form cobalt-precorrin-6A.</text>
</comment>
<dbReference type="Gene3D" id="3.30.2110.10">
    <property type="entry name" value="CbiD-like"/>
    <property type="match status" value="1"/>
</dbReference>
<dbReference type="RefSeq" id="WP_110022156.1">
    <property type="nucleotide sequence ID" value="NZ_PDNZ01000001.1"/>
</dbReference>
<dbReference type="GO" id="GO:0043780">
    <property type="term" value="F:cobalt-precorrin-5B C1-methyltransferase activity"/>
    <property type="evidence" value="ECO:0007669"/>
    <property type="project" value="RHEA"/>
</dbReference>
<evidence type="ECO:0000313" key="7">
    <source>
        <dbReference type="Proteomes" id="UP000246278"/>
    </source>
</evidence>
<evidence type="ECO:0000256" key="1">
    <source>
        <dbReference type="ARBA" id="ARBA00022573"/>
    </source>
</evidence>
<organism evidence="6 7">
    <name type="scientific">Prosthecochloris marina</name>
    <dbReference type="NCBI Taxonomy" id="2017681"/>
    <lineage>
        <taxon>Bacteria</taxon>
        <taxon>Pseudomonadati</taxon>
        <taxon>Chlorobiota</taxon>
        <taxon>Chlorobiia</taxon>
        <taxon>Chlorobiales</taxon>
        <taxon>Chlorobiaceae</taxon>
        <taxon>Prosthecochloris</taxon>
    </lineage>
</organism>
<dbReference type="Proteomes" id="UP000246278">
    <property type="component" value="Unassembled WGS sequence"/>
</dbReference>
<keyword evidence="1 5" id="KW-0169">Cobalamin biosynthesis</keyword>
<evidence type="ECO:0000256" key="3">
    <source>
        <dbReference type="ARBA" id="ARBA00022679"/>
    </source>
</evidence>
<dbReference type="HAMAP" id="MF_00787">
    <property type="entry name" value="CbiD"/>
    <property type="match status" value="1"/>
</dbReference>
<dbReference type="OrthoDB" id="6439987at2"/>
<dbReference type="InterPro" id="IPR002748">
    <property type="entry name" value="CbiD"/>
</dbReference>
<evidence type="ECO:0000313" key="6">
    <source>
        <dbReference type="EMBL" id="PWW83276.1"/>
    </source>
</evidence>
<comment type="similarity">
    <text evidence="5">Belongs to the CbiD family.</text>
</comment>
<proteinExistence type="inferred from homology"/>
<dbReference type="EMBL" id="PDNZ01000001">
    <property type="protein sequence ID" value="PWW83276.1"/>
    <property type="molecule type" value="Genomic_DNA"/>
</dbReference>
<comment type="pathway">
    <text evidence="5">Cofactor biosynthesis; adenosylcobalamin biosynthesis; cob(II)yrinate a,c-diamide from sirohydrochlorin (anaerobic route): step 6/10.</text>
</comment>
<keyword evidence="7" id="KW-1185">Reference proteome</keyword>
<keyword evidence="4 5" id="KW-0949">S-adenosyl-L-methionine</keyword>
<comment type="catalytic activity">
    <reaction evidence="5">
        <text>Co-precorrin-5B + S-adenosyl-L-methionine = Co-precorrin-6A + S-adenosyl-L-homocysteine</text>
        <dbReference type="Rhea" id="RHEA:26285"/>
        <dbReference type="ChEBI" id="CHEBI:57856"/>
        <dbReference type="ChEBI" id="CHEBI:59789"/>
        <dbReference type="ChEBI" id="CHEBI:60063"/>
        <dbReference type="ChEBI" id="CHEBI:60064"/>
        <dbReference type="EC" id="2.1.1.195"/>
    </reaction>
</comment>
<name>A0A317TBU8_9CHLB</name>
<dbReference type="PANTHER" id="PTHR35863">
    <property type="entry name" value="COBALT-PRECORRIN-5B C(1)-METHYLTRANSFERASE"/>
    <property type="match status" value="1"/>
</dbReference>
<evidence type="ECO:0000256" key="2">
    <source>
        <dbReference type="ARBA" id="ARBA00022603"/>
    </source>
</evidence>
<dbReference type="GO" id="GO:0019251">
    <property type="term" value="P:anaerobic cobalamin biosynthetic process"/>
    <property type="evidence" value="ECO:0007669"/>
    <property type="project" value="UniProtKB-UniRule"/>
</dbReference>
<evidence type="ECO:0000256" key="5">
    <source>
        <dbReference type="HAMAP-Rule" id="MF_00787"/>
    </source>
</evidence>
<sequence length="368" mass="39887">MQENEAQRLRYGYTTGSCATAATVAALSALLNQEAQQTVTIVLPSEDSATFTVEECFVDSRGALCGVRKDAGDDPDVTDGLIIRSEVTIRKDIPRGTVLFLQGEGVGRVTLSGLGIPVGEPAVNPVPRHMIMRAVRSLLKKYRVEGGVAVTLSIPGGKEVAKRTMNEKVGVVDGLSIIGTSGIVVPYSEEAYIESIRRSLRVALYSGCRDVAIVAGARSEKHLKKLLPDFPDQAFVHYGNRIGVTLEIIRECAGFESVTVSVMLAKATKLAQGELDLSSRNVAVNRDFIAGLARSAGYDNDICHSLLDISLVRNIVKSIPFRKGEPFYRELSRECYRVCGRLVPGIRLAFVLMNSDGICIVRNALDEK</sequence>
<dbReference type="NCBIfam" id="TIGR00312">
    <property type="entry name" value="cbiD"/>
    <property type="match status" value="1"/>
</dbReference>
<reference evidence="7" key="1">
    <citation type="submission" date="2017-10" db="EMBL/GenBank/DDBJ databases">
        <authorList>
            <person name="Gaisin V.A."/>
            <person name="Rysina M.S."/>
            <person name="Grouzdev D.S."/>
        </authorList>
    </citation>
    <scope>NUCLEOTIDE SEQUENCE [LARGE SCALE GENOMIC DNA]</scope>
    <source>
        <strain evidence="7">V1</strain>
    </source>
</reference>
<protein>
    <recommendedName>
        <fullName evidence="5">Cobalt-precorrin-5B C(1)-methyltransferase</fullName>
        <ecNumber evidence="5">2.1.1.195</ecNumber>
    </recommendedName>
    <alternativeName>
        <fullName evidence="5">Cobalt-precorrin-6A synthase</fullName>
    </alternativeName>
</protein>
<dbReference type="EC" id="2.1.1.195" evidence="5"/>
<gene>
    <name evidence="5" type="primary">cbiD</name>
    <name evidence="6" type="ORF">CR164_01595</name>
</gene>
<dbReference type="PANTHER" id="PTHR35863:SF1">
    <property type="entry name" value="COBALT-PRECORRIN-5B C(1)-METHYLTRANSFERASE"/>
    <property type="match status" value="1"/>
</dbReference>
<dbReference type="SUPFAM" id="SSF111342">
    <property type="entry name" value="CbiD-like"/>
    <property type="match status" value="1"/>
</dbReference>